<comment type="caution">
    <text evidence="1">The sequence shown here is derived from an EMBL/GenBank/DDBJ whole genome shotgun (WGS) entry which is preliminary data.</text>
</comment>
<dbReference type="AlphaFoldDB" id="A0AAE0CIZ1"/>
<protein>
    <submittedName>
        <fullName evidence="1">Uncharacterized protein</fullName>
    </submittedName>
</protein>
<reference evidence="1" key="1">
    <citation type="journal article" date="2023" name="Plant J.">
        <title>Genome sequences and population genomics provide insights into the demographic history, inbreeding, and mutation load of two 'living fossil' tree species of Dipteronia.</title>
        <authorList>
            <person name="Feng Y."/>
            <person name="Comes H.P."/>
            <person name="Chen J."/>
            <person name="Zhu S."/>
            <person name="Lu R."/>
            <person name="Zhang X."/>
            <person name="Li P."/>
            <person name="Qiu J."/>
            <person name="Olsen K.M."/>
            <person name="Qiu Y."/>
        </authorList>
    </citation>
    <scope>NUCLEOTIDE SEQUENCE</scope>
    <source>
        <strain evidence="1">KIB01</strain>
    </source>
</reference>
<name>A0AAE0CIZ1_9ROSI</name>
<evidence type="ECO:0000313" key="1">
    <source>
        <dbReference type="EMBL" id="KAK2652901.1"/>
    </source>
</evidence>
<keyword evidence="2" id="KW-1185">Reference proteome</keyword>
<proteinExistence type="predicted"/>
<organism evidence="1 2">
    <name type="scientific">Dipteronia dyeriana</name>
    <dbReference type="NCBI Taxonomy" id="168575"/>
    <lineage>
        <taxon>Eukaryota</taxon>
        <taxon>Viridiplantae</taxon>
        <taxon>Streptophyta</taxon>
        <taxon>Embryophyta</taxon>
        <taxon>Tracheophyta</taxon>
        <taxon>Spermatophyta</taxon>
        <taxon>Magnoliopsida</taxon>
        <taxon>eudicotyledons</taxon>
        <taxon>Gunneridae</taxon>
        <taxon>Pentapetalae</taxon>
        <taxon>rosids</taxon>
        <taxon>malvids</taxon>
        <taxon>Sapindales</taxon>
        <taxon>Sapindaceae</taxon>
        <taxon>Hippocastanoideae</taxon>
        <taxon>Acereae</taxon>
        <taxon>Dipteronia</taxon>
    </lineage>
</organism>
<dbReference type="EMBL" id="JANJYI010000004">
    <property type="protein sequence ID" value="KAK2652901.1"/>
    <property type="molecule type" value="Genomic_DNA"/>
</dbReference>
<gene>
    <name evidence="1" type="ORF">Ddye_012757</name>
</gene>
<evidence type="ECO:0000313" key="2">
    <source>
        <dbReference type="Proteomes" id="UP001280121"/>
    </source>
</evidence>
<dbReference type="Proteomes" id="UP001280121">
    <property type="component" value="Unassembled WGS sequence"/>
</dbReference>
<sequence length="284" mass="32882">MVFDDDFDRTLDSVRIVISYNGRFEQLPDESLRYLGSDNQGLYESKNMTYDELVSIVQTIVKQYNHQYNEIYNDINNEQNTTPNVRPIHEVDNDANLNPVDNVENNEDDKEPVQTERRVRRHVHRFSFSASDIVGTSKVQANVTLDDSDNATTWVIPRVVLVCYVLEQKNPSKINDLQCDEDGKFFYFFMSIGASLRGFWTCMHPVITIDGTHLKGRFGGTMFVSTAQDGNKQWFHDRYRAAQSMHHQLTGATHLVILKYVEKCGFMIVNPVDFNIFWVEQFGK</sequence>
<accession>A0AAE0CIZ1</accession>